<dbReference type="EMBL" id="MPVP01000045">
    <property type="protein sequence ID" value="OMD34928.1"/>
    <property type="molecule type" value="Genomic_DNA"/>
</dbReference>
<protein>
    <recommendedName>
        <fullName evidence="1">DUF3850 domain-containing protein</fullName>
    </recommendedName>
</protein>
<reference evidence="2 3" key="1">
    <citation type="submission" date="2016-11" db="EMBL/GenBank/DDBJ databases">
        <title>Paenibacillus species isolates.</title>
        <authorList>
            <person name="Beno S.M."/>
        </authorList>
    </citation>
    <scope>NUCLEOTIDE SEQUENCE [LARGE SCALE GENOMIC DNA]</scope>
    <source>
        <strain evidence="2 3">FSL H7-0433</strain>
    </source>
</reference>
<organism evidence="2 3">
    <name type="scientific">Paenibacillus odorifer</name>
    <dbReference type="NCBI Taxonomy" id="189426"/>
    <lineage>
        <taxon>Bacteria</taxon>
        <taxon>Bacillati</taxon>
        <taxon>Bacillota</taxon>
        <taxon>Bacilli</taxon>
        <taxon>Bacillales</taxon>
        <taxon>Paenibacillaceae</taxon>
        <taxon>Paenibacillus</taxon>
    </lineage>
</organism>
<dbReference type="SUPFAM" id="SSF88697">
    <property type="entry name" value="PUA domain-like"/>
    <property type="match status" value="1"/>
</dbReference>
<sequence>MTLTREGEHHVKIFPHYYEDVRSGIKKFEIRKDDRDYRVGDELYLNEFDPELNDTTGRYLSTRIIYLVGDPQYCKKGYVVLGIDEVQEHIG</sequence>
<feature type="domain" description="DUF3850" evidence="1">
    <location>
        <begin position="9"/>
        <end position="83"/>
    </location>
</feature>
<evidence type="ECO:0000313" key="3">
    <source>
        <dbReference type="Proteomes" id="UP000187158"/>
    </source>
</evidence>
<dbReference type="RefSeq" id="WP_076218541.1">
    <property type="nucleotide sequence ID" value="NZ_MPVM01000002.1"/>
</dbReference>
<dbReference type="Gene3D" id="2.30.130.30">
    <property type="entry name" value="Hypothetical protein"/>
    <property type="match status" value="1"/>
</dbReference>
<name>A0ABX3GQN2_9BACL</name>
<evidence type="ECO:0000313" key="2">
    <source>
        <dbReference type="EMBL" id="OMD34928.1"/>
    </source>
</evidence>
<comment type="caution">
    <text evidence="2">The sequence shown here is derived from an EMBL/GenBank/DDBJ whole genome shotgun (WGS) entry which is preliminary data.</text>
</comment>
<dbReference type="InterPro" id="IPR039440">
    <property type="entry name" value="DUF3850"/>
</dbReference>
<keyword evidence="3" id="KW-1185">Reference proteome</keyword>
<evidence type="ECO:0000259" key="1">
    <source>
        <dbReference type="Pfam" id="PF12961"/>
    </source>
</evidence>
<proteinExistence type="predicted"/>
<accession>A0ABX3GQN2</accession>
<dbReference type="InterPro" id="IPR015947">
    <property type="entry name" value="PUA-like_sf"/>
</dbReference>
<dbReference type="Proteomes" id="UP000187158">
    <property type="component" value="Unassembled WGS sequence"/>
</dbReference>
<gene>
    <name evidence="2" type="ORF">BSO21_09940</name>
</gene>
<dbReference type="Pfam" id="PF12961">
    <property type="entry name" value="DUF3850"/>
    <property type="match status" value="1"/>
</dbReference>